<dbReference type="EMBL" id="AY632358">
    <property type="protein sequence ID" value="AAU05113.1"/>
    <property type="molecule type" value="mRNA"/>
</dbReference>
<evidence type="ECO:0000313" key="9">
    <source>
        <dbReference type="EMBL" id="AAU05113.1"/>
    </source>
</evidence>
<protein>
    <submittedName>
        <fullName evidence="9">Cytochrome P450</fullName>
    </submittedName>
</protein>
<dbReference type="SUPFAM" id="SSF48264">
    <property type="entry name" value="Cytochrome P450"/>
    <property type="match status" value="1"/>
</dbReference>
<feature type="transmembrane region" description="Helical" evidence="8">
    <location>
        <begin position="6"/>
        <end position="21"/>
    </location>
</feature>
<organism evidence="9">
    <name type="scientific">Taiwanofungus camphoratus</name>
    <name type="common">Poroid brown-rot fungus</name>
    <name type="synonym">Antrodia camphorata</name>
    <dbReference type="NCBI Taxonomy" id="2696576"/>
    <lineage>
        <taxon>Eukaryota</taxon>
        <taxon>Fungi</taxon>
        <taxon>Dikarya</taxon>
        <taxon>Basidiomycota</taxon>
        <taxon>Agaricomycotina</taxon>
        <taxon>Agaricomycetes</taxon>
        <taxon>Polyporales</taxon>
        <taxon>Taiwanofungaceae</taxon>
        <taxon>Taiwanofungus</taxon>
    </lineage>
</organism>
<keyword evidence="8" id="KW-1133">Transmembrane helix</keyword>
<proteinExistence type="evidence at transcript level"/>
<evidence type="ECO:0000256" key="7">
    <source>
        <dbReference type="RuleBase" id="RU000461"/>
    </source>
</evidence>
<sequence>MDTFSQYLYAFLCGTIVLSYIRRRYDPLNSIPTIGPSAPLLSYLGVYRYFRHAQDMLHEGYEKYKGSVFKVPRLDQWIVVVCGAKMNEELRRVPEDELSFLAASEELMQAKYTVAPLLADHLINVTVMRGQLTRNLATLIPGIVDEIQTTLQDLIRVEGDEWVHIDALQTMVKVVGRASNRIFVGLPLSRNPSYLEIVMNFYLDVVKGMTILSIVPKPLKPLVGPLFPWSRRATRRLSVLLKPVIEERQMMLREREGDWADKPNDMLMWLIEEAGAIDGSVELIVQGILHSNFASTHTSAISITHALYHLAAEPKYLQPLREEIESVIAEYGWSKLGIGKMWQLDSFMRESQRMNGASAISVIRKALKDVTFSDGTHIPPGTLVCAASTATHYDEENYVNANVFDPFRFSKMRGEESERVKHQYVSTSADYIAFGHGKHACPGRFFAAYELKAVLAHIILNYDVKFEGEATRPDNVWPGITIIPAPGAKVMFRKRQ</sequence>
<evidence type="ECO:0000256" key="3">
    <source>
        <dbReference type="ARBA" id="ARBA00022723"/>
    </source>
</evidence>
<name>A9UJZ4_TAICA</name>
<dbReference type="InterPro" id="IPR017972">
    <property type="entry name" value="Cyt_P450_CS"/>
</dbReference>
<accession>A9UJZ4</accession>
<keyword evidence="8" id="KW-0472">Membrane</keyword>
<keyword evidence="8" id="KW-0812">Transmembrane</keyword>
<dbReference type="Pfam" id="PF00067">
    <property type="entry name" value="p450"/>
    <property type="match status" value="1"/>
</dbReference>
<evidence type="ECO:0000256" key="4">
    <source>
        <dbReference type="ARBA" id="ARBA00023002"/>
    </source>
</evidence>
<keyword evidence="6 7" id="KW-0349">Heme</keyword>
<feature type="binding site" description="axial binding residue" evidence="6">
    <location>
        <position position="441"/>
    </location>
    <ligand>
        <name>heme</name>
        <dbReference type="ChEBI" id="CHEBI:30413"/>
    </ligand>
    <ligandPart>
        <name>Fe</name>
        <dbReference type="ChEBI" id="CHEBI:18248"/>
    </ligandPart>
</feature>
<keyword evidence="4 7" id="KW-0560">Oxidoreductase</keyword>
<evidence type="ECO:0000256" key="6">
    <source>
        <dbReference type="PIRSR" id="PIRSR602401-1"/>
    </source>
</evidence>
<dbReference type="InterPro" id="IPR001128">
    <property type="entry name" value="Cyt_P450"/>
</dbReference>
<dbReference type="PROSITE" id="PS00086">
    <property type="entry name" value="CYTOCHROME_P450"/>
    <property type="match status" value="1"/>
</dbReference>
<comment type="cofactor">
    <cofactor evidence="1 6">
        <name>heme</name>
        <dbReference type="ChEBI" id="CHEBI:30413"/>
    </cofactor>
</comment>
<keyword evidence="7" id="KW-0503">Monooxygenase</keyword>
<keyword evidence="5 6" id="KW-0408">Iron</keyword>
<evidence type="ECO:0000256" key="8">
    <source>
        <dbReference type="SAM" id="Phobius"/>
    </source>
</evidence>
<dbReference type="GO" id="GO:0020037">
    <property type="term" value="F:heme binding"/>
    <property type="evidence" value="ECO:0007669"/>
    <property type="project" value="InterPro"/>
</dbReference>
<evidence type="ECO:0000256" key="1">
    <source>
        <dbReference type="ARBA" id="ARBA00001971"/>
    </source>
</evidence>
<dbReference type="InterPro" id="IPR036396">
    <property type="entry name" value="Cyt_P450_sf"/>
</dbReference>
<dbReference type="InterPro" id="IPR002401">
    <property type="entry name" value="Cyt_P450_E_grp-I"/>
</dbReference>
<evidence type="ECO:0000256" key="2">
    <source>
        <dbReference type="ARBA" id="ARBA00010617"/>
    </source>
</evidence>
<dbReference type="CDD" id="cd11041">
    <property type="entry name" value="CYP503A1-like"/>
    <property type="match status" value="1"/>
</dbReference>
<evidence type="ECO:0000256" key="5">
    <source>
        <dbReference type="ARBA" id="ARBA00023004"/>
    </source>
</evidence>
<dbReference type="GO" id="GO:0004497">
    <property type="term" value="F:monooxygenase activity"/>
    <property type="evidence" value="ECO:0007669"/>
    <property type="project" value="UniProtKB-KW"/>
</dbReference>
<dbReference type="GO" id="GO:0005506">
    <property type="term" value="F:iron ion binding"/>
    <property type="evidence" value="ECO:0007669"/>
    <property type="project" value="InterPro"/>
</dbReference>
<dbReference type="GO" id="GO:0016705">
    <property type="term" value="F:oxidoreductase activity, acting on paired donors, with incorporation or reduction of molecular oxygen"/>
    <property type="evidence" value="ECO:0007669"/>
    <property type="project" value="InterPro"/>
</dbReference>
<dbReference type="PRINTS" id="PR00463">
    <property type="entry name" value="EP450I"/>
</dbReference>
<reference evidence="9" key="1">
    <citation type="submission" date="2004-05" db="EMBL/GenBank/DDBJ databases">
        <title>Cloning of cytochrome P450 from Antrodia camphorata.</title>
        <authorList>
            <person name="Lin C.-T."/>
            <person name="Liu S.-L."/>
            <person name="Liao Y.-C."/>
        </authorList>
    </citation>
    <scope>NUCLEOTIDE SEQUENCE</scope>
</reference>
<comment type="similarity">
    <text evidence="2 7">Belongs to the cytochrome P450 family.</text>
</comment>
<dbReference type="Gene3D" id="1.10.630.10">
    <property type="entry name" value="Cytochrome P450"/>
    <property type="match status" value="1"/>
</dbReference>
<dbReference type="PANTHER" id="PTHR46206">
    <property type="entry name" value="CYTOCHROME P450"/>
    <property type="match status" value="1"/>
</dbReference>
<keyword evidence="3 6" id="KW-0479">Metal-binding</keyword>
<dbReference type="AlphaFoldDB" id="A9UJZ4"/>